<dbReference type="InterPro" id="IPR029063">
    <property type="entry name" value="SAM-dependent_MTases_sf"/>
</dbReference>
<dbReference type="GO" id="GO:0032259">
    <property type="term" value="P:methylation"/>
    <property type="evidence" value="ECO:0007669"/>
    <property type="project" value="UniProtKB-KW"/>
</dbReference>
<gene>
    <name evidence="4" type="ORF">ACFSUC_08300</name>
</gene>
<keyword evidence="5" id="KW-1185">Reference proteome</keyword>
<dbReference type="CDD" id="cd02440">
    <property type="entry name" value="AdoMet_MTases"/>
    <property type="match status" value="1"/>
</dbReference>
<evidence type="ECO:0000259" key="3">
    <source>
        <dbReference type="Pfam" id="PF13649"/>
    </source>
</evidence>
<comment type="caution">
    <text evidence="4">The sequence shown here is derived from an EMBL/GenBank/DDBJ whole genome shotgun (WGS) entry which is preliminary data.</text>
</comment>
<evidence type="ECO:0000256" key="2">
    <source>
        <dbReference type="ARBA" id="ARBA00022679"/>
    </source>
</evidence>
<dbReference type="PANTHER" id="PTHR43861">
    <property type="entry name" value="TRANS-ACONITATE 2-METHYLTRANSFERASE-RELATED"/>
    <property type="match status" value="1"/>
</dbReference>
<evidence type="ECO:0000313" key="5">
    <source>
        <dbReference type="Proteomes" id="UP001597497"/>
    </source>
</evidence>
<dbReference type="Gene3D" id="3.40.50.150">
    <property type="entry name" value="Vaccinia Virus protein VP39"/>
    <property type="match status" value="1"/>
</dbReference>
<dbReference type="EMBL" id="JBHUMM010000013">
    <property type="protein sequence ID" value="MFD2671604.1"/>
    <property type="molecule type" value="Genomic_DNA"/>
</dbReference>
<keyword evidence="1 4" id="KW-0489">Methyltransferase</keyword>
<evidence type="ECO:0000313" key="4">
    <source>
        <dbReference type="EMBL" id="MFD2671604.1"/>
    </source>
</evidence>
<dbReference type="Proteomes" id="UP001597497">
    <property type="component" value="Unassembled WGS sequence"/>
</dbReference>
<accession>A0ABW5RAJ4</accession>
<dbReference type="PANTHER" id="PTHR43861:SF1">
    <property type="entry name" value="TRANS-ACONITATE 2-METHYLTRANSFERASE"/>
    <property type="match status" value="1"/>
</dbReference>
<evidence type="ECO:0000256" key="1">
    <source>
        <dbReference type="ARBA" id="ARBA00022603"/>
    </source>
</evidence>
<name>A0ABW5RAJ4_9BACL</name>
<sequence>MAYQHFAHVYDRLMQHMPYDEWLEFFDLCWQMEGRRPDRVVDLGCGTGSLAIPLAQSGLQVVGIDYAPDMLAIAQKRADALTTSPIQWQQQDAREWSWAEKVDCVISFCDVMNYMQTEEDLLAAFARTCEALNEGGLFLFDMLTAYQYEQYQREQPFALNEPDIAYIWQCDWDERTSTIEHELVVFASESDNRFTRFTEYHHQRAYEEARVRQLLHQSGFTKIDTYGDFSWEAPDRETGRIFFLARK</sequence>
<dbReference type="SUPFAM" id="SSF53335">
    <property type="entry name" value="S-adenosyl-L-methionine-dependent methyltransferases"/>
    <property type="match status" value="1"/>
</dbReference>
<feature type="domain" description="Methyltransferase" evidence="3">
    <location>
        <begin position="40"/>
        <end position="136"/>
    </location>
</feature>
<proteinExistence type="predicted"/>
<keyword evidence="2" id="KW-0808">Transferase</keyword>
<organism evidence="4 5">
    <name type="scientific">Marinicrinis sediminis</name>
    <dbReference type="NCBI Taxonomy" id="1652465"/>
    <lineage>
        <taxon>Bacteria</taxon>
        <taxon>Bacillati</taxon>
        <taxon>Bacillota</taxon>
        <taxon>Bacilli</taxon>
        <taxon>Bacillales</taxon>
        <taxon>Paenibacillaceae</taxon>
    </lineage>
</organism>
<reference evidence="5" key="1">
    <citation type="journal article" date="2019" name="Int. J. Syst. Evol. Microbiol.">
        <title>The Global Catalogue of Microorganisms (GCM) 10K type strain sequencing project: providing services to taxonomists for standard genome sequencing and annotation.</title>
        <authorList>
            <consortium name="The Broad Institute Genomics Platform"/>
            <consortium name="The Broad Institute Genome Sequencing Center for Infectious Disease"/>
            <person name="Wu L."/>
            <person name="Ma J."/>
        </authorList>
    </citation>
    <scope>NUCLEOTIDE SEQUENCE [LARGE SCALE GENOMIC DNA]</scope>
    <source>
        <strain evidence="5">KCTC 33676</strain>
    </source>
</reference>
<dbReference type="Gene3D" id="2.20.25.110">
    <property type="entry name" value="S-adenosyl-L-methionine-dependent methyltransferases"/>
    <property type="match status" value="1"/>
</dbReference>
<dbReference type="InterPro" id="IPR041698">
    <property type="entry name" value="Methyltransf_25"/>
</dbReference>
<protein>
    <submittedName>
        <fullName evidence="4">Class I SAM-dependent DNA methyltransferase</fullName>
    </submittedName>
</protein>
<dbReference type="RefSeq" id="WP_379929079.1">
    <property type="nucleotide sequence ID" value="NZ_JBHUMM010000013.1"/>
</dbReference>
<dbReference type="GO" id="GO:0008168">
    <property type="term" value="F:methyltransferase activity"/>
    <property type="evidence" value="ECO:0007669"/>
    <property type="project" value="UniProtKB-KW"/>
</dbReference>
<dbReference type="Pfam" id="PF13649">
    <property type="entry name" value="Methyltransf_25"/>
    <property type="match status" value="1"/>
</dbReference>